<gene>
    <name evidence="1" type="ORF">A176_003733</name>
</gene>
<dbReference type="PATRIC" id="fig|1297742.4.peg.3773"/>
<evidence type="ECO:0000313" key="1">
    <source>
        <dbReference type="EMBL" id="AKQ66821.1"/>
    </source>
</evidence>
<accession>A0A0H4WTL9</accession>
<dbReference type="InterPro" id="IPR032710">
    <property type="entry name" value="NTF2-like_dom_sf"/>
</dbReference>
<keyword evidence="2" id="KW-1185">Reference proteome</keyword>
<dbReference type="SUPFAM" id="SSF54427">
    <property type="entry name" value="NTF2-like"/>
    <property type="match status" value="1"/>
</dbReference>
<name>A0A0H4WTL9_9BACT</name>
<dbReference type="STRING" id="1297742.A176_003733"/>
<dbReference type="EMBL" id="CP012109">
    <property type="protein sequence ID" value="AKQ66821.1"/>
    <property type="molecule type" value="Genomic_DNA"/>
</dbReference>
<sequence length="542" mass="61221">MHDELRSGLRTDARYDDVPFHVDVAWIAWDSGFRGSGLRIGDRILEIDGQPVVKPPDLDTWRRTVPFLLGQYAEAKTWAQQGRKEGDEVRLRIARRREPGDGWEEHAFVGVLRHERIWSLAETSRPIIGPGGPERLGRDGFDESWLGWMDKCVLEWERLLDGSFGIWRTSRGTRMEFARHLERKPRVDHLVEHFPGPLATAMRDDWEMVRECLEGQLVTLPAHALDFRTRGEASVKDIGLQATSAWQALLAARAEETLGAFPTVDPFRGDRSAVTGKLVSLPQVTQREWLMDMGKAYLAWSQSGAWVFCPVESPAMKRLFAALHRYQKRVTPSVRIDISLLGRILPDPRLLAGSGRAVAGLEVEPVAALIGGAVCVDVSDTREGGPFFAGEASLTHEALGAPADDASPREILEAMVAAVKHGDQATWNDLFADWRAVPDGQRPIYYPVWTWNSRDSEWMRSRRLLLDKVLDARVHWMGDVNVVIRGDEAPGVPRIEEVELELDHVGLFEGEARTFNSVEVKRHWRFQRRNGGPWRIVSHQSL</sequence>
<dbReference type="Proteomes" id="UP000009026">
    <property type="component" value="Chromosome"/>
</dbReference>
<dbReference type="Gene3D" id="2.30.42.10">
    <property type="match status" value="1"/>
</dbReference>
<evidence type="ECO:0000313" key="2">
    <source>
        <dbReference type="Proteomes" id="UP000009026"/>
    </source>
</evidence>
<dbReference type="eggNOG" id="ENOG5032DVA">
    <property type="taxonomic scope" value="Bacteria"/>
</dbReference>
<reference evidence="1 2" key="1">
    <citation type="journal article" date="2016" name="PLoS ONE">
        <title>Complete Genome Sequence and Comparative Genomics of a Novel Myxobacterium Myxococcus hansupus.</title>
        <authorList>
            <person name="Sharma G."/>
            <person name="Narwani T."/>
            <person name="Subramanian S."/>
        </authorList>
    </citation>
    <scope>NUCLEOTIDE SEQUENCE [LARGE SCALE GENOMIC DNA]</scope>
    <source>
        <strain evidence="2">mixupus</strain>
    </source>
</reference>
<proteinExistence type="predicted"/>
<organism evidence="1 2">
    <name type="scientific">Pseudomyxococcus hansupus</name>
    <dbReference type="NCBI Taxonomy" id="1297742"/>
    <lineage>
        <taxon>Bacteria</taxon>
        <taxon>Pseudomonadati</taxon>
        <taxon>Myxococcota</taxon>
        <taxon>Myxococcia</taxon>
        <taxon>Myxococcales</taxon>
        <taxon>Cystobacterineae</taxon>
        <taxon>Myxococcaceae</taxon>
        <taxon>Pseudomyxococcus</taxon>
    </lineage>
</organism>
<dbReference type="SUPFAM" id="SSF50156">
    <property type="entry name" value="PDZ domain-like"/>
    <property type="match status" value="1"/>
</dbReference>
<evidence type="ECO:0008006" key="3">
    <source>
        <dbReference type="Google" id="ProtNLM"/>
    </source>
</evidence>
<dbReference type="InterPro" id="IPR036034">
    <property type="entry name" value="PDZ_sf"/>
</dbReference>
<protein>
    <recommendedName>
        <fullName evidence="3">PDZ domain-containing protein</fullName>
    </recommendedName>
</protein>
<dbReference type="AlphaFoldDB" id="A0A0H4WTL9"/>
<dbReference type="KEGG" id="mym:A176_003733"/>